<sequence>MVGVMVRMKLSILRNGSSTRRLVGGAVGLALAVLTVLVSVFAPMDAVVSLLAVVLGVWLVCWVAGPSGGSGGDESLRPEYFALEPVPLRTVMVGLLASSFVGVTVPVTAVASLSLFTLAIRFGPLAALVAVVAVPLTVIVIVLCSRVFTAMVGAAMRTRIGVEISAVQSAAVLAAGFSVFMVYQAVSQYTDVFALLWNEGVAAPYSTVALALPSGWGVFAVRAAGEGSPLLALGALLGLLVLALLLLAVWGVFVRRRVSSPTTGPARGGRGVTRLLQRFLPSGPMGAVITRELRTWGKDPRRALELRVALWTGVLVCAMGLLVGMTFMIPLAGLIMVAMAALMSLNVYALDGSALWQTLLTPGAERRDVRSRQITWLLVFVPISVLVSVGGILFTGQDWAWPWVAAVLPALIGAGAGLSVLFALMWPAPGPEPHRHGGSPLASGDSSGQFTVLFPLLLVCAAPPAALTALGVFNGNQNLVWAAIALGVAEGLLLGWGLGRVAYRRLEKRGPELLNTLRWGWDATAGRSVEQVAGESSGNHADAGSENAEEWALFTRLEHNLDTLSGRAGAALTVLGLTFWLPLYQGAASLIGVLAGTEHPSWHLPLHLPGPLQLPAAVGMLLLGAVMVGAMLRILFRPVPEPETVPGHRDGAENRNGPETVVSEP</sequence>
<keyword evidence="2" id="KW-0812">Transmembrane</keyword>
<gene>
    <name evidence="3" type="ORF">HNR07_005047</name>
</gene>
<feature type="transmembrane region" description="Helical" evidence="2">
    <location>
        <begin position="160"/>
        <end position="183"/>
    </location>
</feature>
<reference evidence="3 4" key="1">
    <citation type="submission" date="2020-08" db="EMBL/GenBank/DDBJ databases">
        <title>Sequencing the genomes of 1000 actinobacteria strains.</title>
        <authorList>
            <person name="Klenk H.-P."/>
        </authorList>
    </citation>
    <scope>NUCLEOTIDE SEQUENCE [LARGE SCALE GENOMIC DNA]</scope>
    <source>
        <strain evidence="3 4">DSM 44598</strain>
    </source>
</reference>
<name>A0A840WA34_9ACTN</name>
<feature type="transmembrane region" description="Helical" evidence="2">
    <location>
        <begin position="614"/>
        <end position="636"/>
    </location>
</feature>
<dbReference type="Proteomes" id="UP000579647">
    <property type="component" value="Unassembled WGS sequence"/>
</dbReference>
<keyword evidence="2" id="KW-0472">Membrane</keyword>
<evidence type="ECO:0000256" key="2">
    <source>
        <dbReference type="SAM" id="Phobius"/>
    </source>
</evidence>
<keyword evidence="4" id="KW-1185">Reference proteome</keyword>
<feature type="transmembrane region" description="Helical" evidence="2">
    <location>
        <begin position="400"/>
        <end position="429"/>
    </location>
</feature>
<accession>A0A840WA34</accession>
<feature type="transmembrane region" description="Helical" evidence="2">
    <location>
        <begin position="230"/>
        <end position="253"/>
    </location>
</feature>
<dbReference type="EMBL" id="JACHDO010000001">
    <property type="protein sequence ID" value="MBB5493910.1"/>
    <property type="molecule type" value="Genomic_DNA"/>
</dbReference>
<feature type="region of interest" description="Disordered" evidence="1">
    <location>
        <begin position="643"/>
        <end position="665"/>
    </location>
</feature>
<organism evidence="3 4">
    <name type="scientific">Nocardiopsis metallicus</name>
    <dbReference type="NCBI Taxonomy" id="179819"/>
    <lineage>
        <taxon>Bacteria</taxon>
        <taxon>Bacillati</taxon>
        <taxon>Actinomycetota</taxon>
        <taxon>Actinomycetes</taxon>
        <taxon>Streptosporangiales</taxon>
        <taxon>Nocardiopsidaceae</taxon>
        <taxon>Nocardiopsis</taxon>
    </lineage>
</organism>
<evidence type="ECO:0000256" key="1">
    <source>
        <dbReference type="SAM" id="MobiDB-lite"/>
    </source>
</evidence>
<dbReference type="AlphaFoldDB" id="A0A840WA34"/>
<feature type="transmembrane region" description="Helical" evidence="2">
    <location>
        <begin position="125"/>
        <end position="148"/>
    </location>
</feature>
<feature type="transmembrane region" description="Helical" evidence="2">
    <location>
        <begin position="47"/>
        <end position="65"/>
    </location>
</feature>
<protein>
    <submittedName>
        <fullName evidence="3">ABC-2 type transport system permease protein</fullName>
    </submittedName>
</protein>
<evidence type="ECO:0000313" key="4">
    <source>
        <dbReference type="Proteomes" id="UP000579647"/>
    </source>
</evidence>
<feature type="transmembrane region" description="Helical" evidence="2">
    <location>
        <begin position="479"/>
        <end position="499"/>
    </location>
</feature>
<feature type="transmembrane region" description="Helical" evidence="2">
    <location>
        <begin position="86"/>
        <end position="119"/>
    </location>
</feature>
<evidence type="ECO:0000313" key="3">
    <source>
        <dbReference type="EMBL" id="MBB5493910.1"/>
    </source>
</evidence>
<proteinExistence type="predicted"/>
<feature type="transmembrane region" description="Helical" evidence="2">
    <location>
        <begin position="308"/>
        <end position="329"/>
    </location>
</feature>
<feature type="transmembrane region" description="Helical" evidence="2">
    <location>
        <begin position="450"/>
        <end position="473"/>
    </location>
</feature>
<feature type="transmembrane region" description="Helical" evidence="2">
    <location>
        <begin position="21"/>
        <end position="41"/>
    </location>
</feature>
<comment type="caution">
    <text evidence="3">The sequence shown here is derived from an EMBL/GenBank/DDBJ whole genome shotgun (WGS) entry which is preliminary data.</text>
</comment>
<feature type="transmembrane region" description="Helical" evidence="2">
    <location>
        <begin position="376"/>
        <end position="394"/>
    </location>
</feature>
<feature type="transmembrane region" description="Helical" evidence="2">
    <location>
        <begin position="335"/>
        <end position="356"/>
    </location>
</feature>
<feature type="transmembrane region" description="Helical" evidence="2">
    <location>
        <begin position="570"/>
        <end position="594"/>
    </location>
</feature>
<dbReference type="RefSeq" id="WP_246420489.1">
    <property type="nucleotide sequence ID" value="NZ_BAAAKM010000090.1"/>
</dbReference>
<keyword evidence="2" id="KW-1133">Transmembrane helix</keyword>